<gene>
    <name evidence="2" type="ORF">FOB41_00905</name>
</gene>
<evidence type="ECO:0000256" key="1">
    <source>
        <dbReference type="SAM" id="Phobius"/>
    </source>
</evidence>
<protein>
    <submittedName>
        <fullName evidence="2">Exopolysaccharide biosynthesis protein</fullName>
    </submittedName>
</protein>
<evidence type="ECO:0000313" key="2">
    <source>
        <dbReference type="EMBL" id="QIX19765.1"/>
    </source>
</evidence>
<organism evidence="2 3">
    <name type="scientific">Agrobacterium pusense</name>
    <dbReference type="NCBI Taxonomy" id="648995"/>
    <lineage>
        <taxon>Bacteria</taxon>
        <taxon>Pseudomonadati</taxon>
        <taxon>Pseudomonadota</taxon>
        <taxon>Alphaproteobacteria</taxon>
        <taxon>Hyphomicrobiales</taxon>
        <taxon>Rhizobiaceae</taxon>
        <taxon>Rhizobium/Agrobacterium group</taxon>
        <taxon>Agrobacterium</taxon>
    </lineage>
</organism>
<dbReference type="Proteomes" id="UP000500870">
    <property type="component" value="Chromosome 2"/>
</dbReference>
<feature type="transmembrane region" description="Helical" evidence="1">
    <location>
        <begin position="177"/>
        <end position="197"/>
    </location>
</feature>
<dbReference type="Pfam" id="PF06055">
    <property type="entry name" value="ExoD"/>
    <property type="match status" value="1"/>
</dbReference>
<keyword evidence="1" id="KW-1133">Transmembrane helix</keyword>
<feature type="transmembrane region" description="Helical" evidence="1">
    <location>
        <begin position="57"/>
        <end position="76"/>
    </location>
</feature>
<keyword evidence="1" id="KW-0812">Transmembrane</keyword>
<proteinExistence type="predicted"/>
<dbReference type="AlphaFoldDB" id="A0A6H0ZG30"/>
<dbReference type="InterPro" id="IPR010331">
    <property type="entry name" value="ExoD"/>
</dbReference>
<sequence>MSDAASTDGIASLLRTLPDKLPRAVTVGDLLRAMGDQGIAVVLLMFAIPAIIPTPGIPAGLVFGVALALLSMQIIFGAEQLRLPVRLAAVGVPRAVVERTATHGAPILARMERHMRPRGRLLSQAAMRPVLGLVILTMAILIALPIPFGNMLPGLAVLITALGMAQRDSLAMGIGLLVAMFAVGVSAGILAGSWWLVTDWIGLDTASSHPKN</sequence>
<feature type="transmembrane region" description="Helical" evidence="1">
    <location>
        <begin position="30"/>
        <end position="51"/>
    </location>
</feature>
<dbReference type="PANTHER" id="PTHR41795:SF1">
    <property type="entry name" value="EXOPOLYSACCHARIDE SYNTHESIS PROTEIN"/>
    <property type="match status" value="1"/>
</dbReference>
<accession>A0A6H0ZG30</accession>
<keyword evidence="1" id="KW-0472">Membrane</keyword>
<dbReference type="RefSeq" id="WP_177319051.1">
    <property type="nucleotide sequence ID" value="NZ_CP050896.1"/>
</dbReference>
<feature type="transmembrane region" description="Helical" evidence="1">
    <location>
        <begin position="121"/>
        <end position="142"/>
    </location>
</feature>
<evidence type="ECO:0000313" key="3">
    <source>
        <dbReference type="Proteomes" id="UP000500870"/>
    </source>
</evidence>
<dbReference type="PIRSF" id="PIRSF033239">
    <property type="entry name" value="ExoD"/>
    <property type="match status" value="1"/>
</dbReference>
<dbReference type="EMBL" id="CP050896">
    <property type="protein sequence ID" value="QIX19765.1"/>
    <property type="molecule type" value="Genomic_DNA"/>
</dbReference>
<reference evidence="2 3" key="1">
    <citation type="submission" date="2020-04" db="EMBL/GenBank/DDBJ databases">
        <title>FDA dAtabase for Regulatory Grade micrObial Sequences (FDA-ARGOS): Supporting development and validation of Infectious Disease Dx tests.</title>
        <authorList>
            <person name="Sciortino C."/>
            <person name="Tallon L."/>
            <person name="Sadzewicz L."/>
            <person name="Vavikolanu K."/>
            <person name="Mehta A."/>
            <person name="Aluvathingal J."/>
            <person name="Nadendla S."/>
            <person name="Nandy P."/>
            <person name="Geyer C."/>
            <person name="Yan Y."/>
            <person name="Sichtig H."/>
        </authorList>
    </citation>
    <scope>NUCLEOTIDE SEQUENCE [LARGE SCALE GENOMIC DNA]</scope>
    <source>
        <strain evidence="2 3">FDAARGOS_633</strain>
    </source>
</reference>
<dbReference type="PANTHER" id="PTHR41795">
    <property type="entry name" value="EXOPOLYSACCHARIDE SYNTHESIS PROTEIN"/>
    <property type="match status" value="1"/>
</dbReference>
<name>A0A6H0ZG30_9HYPH</name>